<evidence type="ECO:0000256" key="2">
    <source>
        <dbReference type="ARBA" id="ARBA00022801"/>
    </source>
</evidence>
<dbReference type="PANTHER" id="PTHR30023">
    <property type="entry name" value="D-ALANYL-D-ALANINE CARBOXYPEPTIDASE"/>
    <property type="match status" value="1"/>
</dbReference>
<dbReference type="RefSeq" id="WP_250079070.1">
    <property type="nucleotide sequence ID" value="NZ_JAMJPJ010000001.1"/>
</dbReference>
<reference evidence="3" key="1">
    <citation type="submission" date="2022-05" db="EMBL/GenBank/DDBJ databases">
        <title>Halomonas geminus sp. nov. and Halomonas llamarensis sp. nov. isolated from high-altitude salars of the Atacama Desert.</title>
        <authorList>
            <person name="Hintersatz C."/>
            <person name="Rojas L.A."/>
            <person name="Wei T.-S."/>
            <person name="Kutschke S."/>
            <person name="Lehmann F."/>
            <person name="Jain R."/>
            <person name="Pollmann K."/>
        </authorList>
    </citation>
    <scope>NUCLEOTIDE SEQUENCE</scope>
    <source>
        <strain evidence="3">ATCHA</strain>
    </source>
</reference>
<proteinExistence type="inferred from homology"/>
<dbReference type="Proteomes" id="UP001165308">
    <property type="component" value="Unassembled WGS sequence"/>
</dbReference>
<dbReference type="Gene3D" id="3.40.710.10">
    <property type="entry name" value="DD-peptidase/beta-lactamase superfamily"/>
    <property type="match status" value="1"/>
</dbReference>
<evidence type="ECO:0000313" key="4">
    <source>
        <dbReference type="Proteomes" id="UP001165308"/>
    </source>
</evidence>
<evidence type="ECO:0000313" key="3">
    <source>
        <dbReference type="EMBL" id="MCL7928531.1"/>
    </source>
</evidence>
<dbReference type="EMBL" id="JAMJPJ010000001">
    <property type="protein sequence ID" value="MCL7928531.1"/>
    <property type="molecule type" value="Genomic_DNA"/>
</dbReference>
<dbReference type="Pfam" id="PF02113">
    <property type="entry name" value="Peptidase_S13"/>
    <property type="match status" value="1"/>
</dbReference>
<dbReference type="EC" id="3.4.16.4" evidence="3"/>
<keyword evidence="3" id="KW-0645">Protease</keyword>
<accession>A0ABT0SL65</accession>
<dbReference type="InterPro" id="IPR000667">
    <property type="entry name" value="Peptidase_S13"/>
</dbReference>
<dbReference type="Gene3D" id="3.50.80.20">
    <property type="entry name" value="D-Ala-D-Ala carboxypeptidase C, peptidase S13"/>
    <property type="match status" value="1"/>
</dbReference>
<dbReference type="PRINTS" id="PR00922">
    <property type="entry name" value="DADACBPTASE3"/>
</dbReference>
<keyword evidence="2 3" id="KW-0378">Hydrolase</keyword>
<comment type="caution">
    <text evidence="3">The sequence shown here is derived from an EMBL/GenBank/DDBJ whole genome shotgun (WGS) entry which is preliminary data.</text>
</comment>
<keyword evidence="4" id="KW-1185">Reference proteome</keyword>
<dbReference type="NCBIfam" id="TIGR00666">
    <property type="entry name" value="PBP4"/>
    <property type="match status" value="1"/>
</dbReference>
<gene>
    <name evidence="3" type="primary">dacB</name>
    <name evidence="3" type="ORF">M8006_00815</name>
</gene>
<name>A0ABT0SL65_9GAMM</name>
<dbReference type="PANTHER" id="PTHR30023:SF0">
    <property type="entry name" value="PENICILLIN-SENSITIVE CARBOXYPEPTIDASE A"/>
    <property type="match status" value="1"/>
</dbReference>
<organism evidence="3 4">
    <name type="scientific">Halomonas llamarensis</name>
    <dbReference type="NCBI Taxonomy" id="2945104"/>
    <lineage>
        <taxon>Bacteria</taxon>
        <taxon>Pseudomonadati</taxon>
        <taxon>Pseudomonadota</taxon>
        <taxon>Gammaproteobacteria</taxon>
        <taxon>Oceanospirillales</taxon>
        <taxon>Halomonadaceae</taxon>
        <taxon>Halomonas</taxon>
    </lineage>
</organism>
<sequence>MVTNTLLKRRSRSIVGSLVAAAFMLSSSSLVMADFSRLAELQESGFAISAEARLLNASEVTLASINPHAERSPASVTKAYLGAAALNRFGPQHRFTTALVSVGEVDTNGVLQGDLVFDGGGDPGLTSENLWRLVQRLQQAGVREVAGGLVVSQWRFGPVACITTDRCDALSRVANSYSAPLSSAGVNFGSWCVNVAPASTAGEPARITHCDGPSSLTRVDNRVTTRPDNSGTELNAERITDERGDIMRISGQISTNAWPRDVYRAASDSAAQTAQTLHAMLMRAGIVMGSDPRVTAEPPPEGASRLAAVDGKPLQEILLRTMNYSNNYMADVLALNLVETPKAQLREAGEALEAYATSLPGHGPVTLESGSGLTTGNRTSAHGINVMLESMFYQASLFPSFAATFQSPANGVMRFIRRGPDAFQTNVMIKTGTLNQPFAVRAAAGYFRTVSGRWGVFSVLVNGNSNTPYLNWTKVLEPLAQDLDEMIRAH</sequence>
<comment type="similarity">
    <text evidence="1">Belongs to the peptidase S13 family.</text>
</comment>
<protein>
    <submittedName>
        <fullName evidence="3">D-alanyl-D-alanine carboxypeptidase/D-alanyl-D-alanine-endopeptidase</fullName>
        <ecNumber evidence="3">3.4.16.4</ecNumber>
    </submittedName>
</protein>
<evidence type="ECO:0000256" key="1">
    <source>
        <dbReference type="ARBA" id="ARBA00006096"/>
    </source>
</evidence>
<dbReference type="GO" id="GO:0009002">
    <property type="term" value="F:serine-type D-Ala-D-Ala carboxypeptidase activity"/>
    <property type="evidence" value="ECO:0007669"/>
    <property type="project" value="UniProtKB-EC"/>
</dbReference>
<dbReference type="InterPro" id="IPR012338">
    <property type="entry name" value="Beta-lactam/transpept-like"/>
</dbReference>
<keyword evidence="3" id="KW-0121">Carboxypeptidase</keyword>
<dbReference type="SUPFAM" id="SSF56601">
    <property type="entry name" value="beta-lactamase/transpeptidase-like"/>
    <property type="match status" value="1"/>
</dbReference>